<dbReference type="InterPro" id="IPR000631">
    <property type="entry name" value="CARKD"/>
</dbReference>
<proteinExistence type="inferred from homology"/>
<feature type="domain" description="YjeF C-terminal" evidence="7">
    <location>
        <begin position="8"/>
        <end position="281"/>
    </location>
</feature>
<dbReference type="Pfam" id="PF01256">
    <property type="entry name" value="Carb_kinase"/>
    <property type="match status" value="1"/>
</dbReference>
<dbReference type="HAMAP" id="MF_01965">
    <property type="entry name" value="NADHX_dehydratase"/>
    <property type="match status" value="1"/>
</dbReference>
<comment type="catalytic activity">
    <reaction evidence="6">
        <text>(6S)-NADPHX + ADP = AMP + phosphate + NADPH + H(+)</text>
        <dbReference type="Rhea" id="RHEA:32235"/>
        <dbReference type="ChEBI" id="CHEBI:15378"/>
        <dbReference type="ChEBI" id="CHEBI:43474"/>
        <dbReference type="ChEBI" id="CHEBI:57783"/>
        <dbReference type="ChEBI" id="CHEBI:64076"/>
        <dbReference type="ChEBI" id="CHEBI:456215"/>
        <dbReference type="ChEBI" id="CHEBI:456216"/>
        <dbReference type="EC" id="4.2.1.136"/>
    </reaction>
</comment>
<dbReference type="Gene3D" id="3.40.1190.20">
    <property type="match status" value="1"/>
</dbReference>
<evidence type="ECO:0000259" key="7">
    <source>
        <dbReference type="PROSITE" id="PS51383"/>
    </source>
</evidence>
<dbReference type="PANTHER" id="PTHR12592">
    <property type="entry name" value="ATP-DEPENDENT (S)-NAD(P)H-HYDRATE DEHYDRATASE FAMILY MEMBER"/>
    <property type="match status" value="1"/>
</dbReference>
<comment type="cofactor">
    <cofactor evidence="6">
        <name>Mg(2+)</name>
        <dbReference type="ChEBI" id="CHEBI:18420"/>
    </cofactor>
</comment>
<name>A0A840X1D3_9RHOB</name>
<comment type="similarity">
    <text evidence="6">Belongs to the NnrD/CARKD family.</text>
</comment>
<evidence type="ECO:0000313" key="8">
    <source>
        <dbReference type="EMBL" id="MBB5515705.1"/>
    </source>
</evidence>
<dbReference type="InterPro" id="IPR017953">
    <property type="entry name" value="Carbohydrate_kinase_pred_CS"/>
</dbReference>
<feature type="binding site" evidence="6">
    <location>
        <position position="227"/>
    </location>
    <ligand>
        <name>(6S)-NADPHX</name>
        <dbReference type="ChEBI" id="CHEBI:64076"/>
    </ligand>
</feature>
<dbReference type="GO" id="GO:0052856">
    <property type="term" value="F:NAD(P)HX epimerase activity"/>
    <property type="evidence" value="ECO:0007669"/>
    <property type="project" value="TreeGrafter"/>
</dbReference>
<comment type="caution">
    <text evidence="8">The sequence shown here is derived from an EMBL/GenBank/DDBJ whole genome shotgun (WGS) entry which is preliminary data.</text>
</comment>
<evidence type="ECO:0000256" key="5">
    <source>
        <dbReference type="ARBA" id="ARBA00023239"/>
    </source>
</evidence>
<dbReference type="GO" id="GO:0052855">
    <property type="term" value="F:ADP-dependent NAD(P)H-hydrate dehydratase activity"/>
    <property type="evidence" value="ECO:0007669"/>
    <property type="project" value="UniProtKB-UniRule"/>
</dbReference>
<dbReference type="PROSITE" id="PS01050">
    <property type="entry name" value="YJEF_C_2"/>
    <property type="match status" value="1"/>
</dbReference>
<dbReference type="GO" id="GO:0016301">
    <property type="term" value="F:kinase activity"/>
    <property type="evidence" value="ECO:0007669"/>
    <property type="project" value="UniProtKB-KW"/>
</dbReference>
<dbReference type="NCBIfam" id="TIGR00196">
    <property type="entry name" value="yjeF_cterm"/>
    <property type="match status" value="1"/>
</dbReference>
<evidence type="ECO:0000256" key="4">
    <source>
        <dbReference type="ARBA" id="ARBA00023027"/>
    </source>
</evidence>
<keyword evidence="9" id="KW-1185">Reference proteome</keyword>
<dbReference type="SUPFAM" id="SSF53613">
    <property type="entry name" value="Ribokinase-like"/>
    <property type="match status" value="1"/>
</dbReference>
<comment type="catalytic activity">
    <reaction evidence="6">
        <text>(6S)-NADHX + ADP = AMP + phosphate + NADH + H(+)</text>
        <dbReference type="Rhea" id="RHEA:32223"/>
        <dbReference type="ChEBI" id="CHEBI:15378"/>
        <dbReference type="ChEBI" id="CHEBI:43474"/>
        <dbReference type="ChEBI" id="CHEBI:57945"/>
        <dbReference type="ChEBI" id="CHEBI:64074"/>
        <dbReference type="ChEBI" id="CHEBI:456215"/>
        <dbReference type="ChEBI" id="CHEBI:456216"/>
        <dbReference type="EC" id="4.2.1.136"/>
    </reaction>
</comment>
<dbReference type="Proteomes" id="UP000553766">
    <property type="component" value="Unassembled WGS sequence"/>
</dbReference>
<keyword evidence="8" id="KW-0418">Kinase</keyword>
<keyword evidence="5 6" id="KW-0456">Lyase</keyword>
<comment type="subunit">
    <text evidence="6">Homotetramer.</text>
</comment>
<sequence length="292" mass="30001">MTTAARYIPSSTDIARLAKSGARHKYDYGHAVIVSGPPGQGGAARLAARGALRVGAGLVSVLCGADSVAEHAARLDAIMVKPFAGGEDIGRQLAGLNPSALCIGPNLGLTARAGDLLDATLSLPHPVCLDADAITLIAEREAPYAGPFPAQTIMTPHAGELRRLIPHRFDTTTNRETLARMAAERWGCVILFKGVETIIAHPDGRCLTVASTAFAHAAWLATAGSGDVLAGIITGLLARGCDAMEAGALGATLHLLCAAECGPGLIAEDLPEALPAVLRHLLSEPDDGPAPR</sequence>
<dbReference type="GO" id="GO:0046496">
    <property type="term" value="P:nicotinamide nucleotide metabolic process"/>
    <property type="evidence" value="ECO:0007669"/>
    <property type="project" value="UniProtKB-UniRule"/>
</dbReference>
<reference evidence="8 9" key="1">
    <citation type="submission" date="2020-08" db="EMBL/GenBank/DDBJ databases">
        <title>Genomic Encyclopedia of Type Strains, Phase IV (KMG-IV): sequencing the most valuable type-strain genomes for metagenomic binning, comparative biology and taxonomic classification.</title>
        <authorList>
            <person name="Goeker M."/>
        </authorList>
    </citation>
    <scope>NUCLEOTIDE SEQUENCE [LARGE SCALE GENOMIC DNA]</scope>
    <source>
        <strain evidence="8 9">DSM 103377</strain>
    </source>
</reference>
<evidence type="ECO:0000256" key="1">
    <source>
        <dbReference type="ARBA" id="ARBA00022741"/>
    </source>
</evidence>
<keyword evidence="4 6" id="KW-0520">NAD</keyword>
<protein>
    <recommendedName>
        <fullName evidence="6">ADP-dependent (S)-NAD(P)H-hydrate dehydratase</fullName>
        <ecNumber evidence="6">4.2.1.136</ecNumber>
    </recommendedName>
    <alternativeName>
        <fullName evidence="6">ADP-dependent NAD(P)HX dehydratase</fullName>
    </alternativeName>
</protein>
<keyword evidence="3 6" id="KW-0521">NADP</keyword>
<keyword evidence="1 6" id="KW-0547">Nucleotide-binding</keyword>
<gene>
    <name evidence="6" type="primary">nnrD</name>
    <name evidence="8" type="ORF">FHS89_001725</name>
</gene>
<dbReference type="CDD" id="cd01171">
    <property type="entry name" value="YXKO-related"/>
    <property type="match status" value="1"/>
</dbReference>
<dbReference type="GO" id="GO:0005524">
    <property type="term" value="F:ATP binding"/>
    <property type="evidence" value="ECO:0007669"/>
    <property type="project" value="UniProtKB-KW"/>
</dbReference>
<comment type="function">
    <text evidence="6">Catalyzes the dehydration of the S-form of NAD(P)HX at the expense of ADP, which is converted to AMP. Together with NAD(P)HX epimerase, which catalyzes the epimerization of the S- and R-forms, the enzyme allows the repair of both epimers of NAD(P)HX, a damaged form of NAD(P)H that is a result of enzymatic or heat-dependent hydration.</text>
</comment>
<evidence type="ECO:0000256" key="6">
    <source>
        <dbReference type="HAMAP-Rule" id="MF_01965"/>
    </source>
</evidence>
<dbReference type="EC" id="4.2.1.136" evidence="6"/>
<evidence type="ECO:0000256" key="3">
    <source>
        <dbReference type="ARBA" id="ARBA00022857"/>
    </source>
</evidence>
<evidence type="ECO:0000256" key="2">
    <source>
        <dbReference type="ARBA" id="ARBA00022840"/>
    </source>
</evidence>
<dbReference type="RefSeq" id="WP_184010659.1">
    <property type="nucleotide sequence ID" value="NZ_JACIJS010000005.1"/>
</dbReference>
<dbReference type="PANTHER" id="PTHR12592:SF0">
    <property type="entry name" value="ATP-DEPENDENT (S)-NAD(P)H-HYDRATE DEHYDRATASE"/>
    <property type="match status" value="1"/>
</dbReference>
<dbReference type="AlphaFoldDB" id="A0A840X1D3"/>
<dbReference type="PROSITE" id="PS51383">
    <property type="entry name" value="YJEF_C_3"/>
    <property type="match status" value="1"/>
</dbReference>
<keyword evidence="8" id="KW-0808">Transferase</keyword>
<organism evidence="8 9">
    <name type="scientific">Rubricella aquisinus</name>
    <dbReference type="NCBI Taxonomy" id="2028108"/>
    <lineage>
        <taxon>Bacteria</taxon>
        <taxon>Pseudomonadati</taxon>
        <taxon>Pseudomonadota</taxon>
        <taxon>Alphaproteobacteria</taxon>
        <taxon>Rhodobacterales</taxon>
        <taxon>Paracoccaceae</taxon>
        <taxon>Rubricella</taxon>
    </lineage>
</organism>
<dbReference type="GO" id="GO:0110051">
    <property type="term" value="P:metabolite repair"/>
    <property type="evidence" value="ECO:0007669"/>
    <property type="project" value="TreeGrafter"/>
</dbReference>
<feature type="binding site" evidence="6">
    <location>
        <position position="43"/>
    </location>
    <ligand>
        <name>(6S)-NADPHX</name>
        <dbReference type="ChEBI" id="CHEBI:64076"/>
    </ligand>
</feature>
<dbReference type="InterPro" id="IPR029056">
    <property type="entry name" value="Ribokinase-like"/>
</dbReference>
<dbReference type="EMBL" id="JACIJS010000005">
    <property type="protein sequence ID" value="MBB5515705.1"/>
    <property type="molecule type" value="Genomic_DNA"/>
</dbReference>
<comment type="caution">
    <text evidence="6">Lacks conserved residue(s) required for the propagation of feature annotation.</text>
</comment>
<feature type="binding site" evidence="6">
    <location>
        <position position="157"/>
    </location>
    <ligand>
        <name>(6S)-NADPHX</name>
        <dbReference type="ChEBI" id="CHEBI:64076"/>
    </ligand>
</feature>
<feature type="binding site" evidence="6">
    <location>
        <begin position="193"/>
        <end position="197"/>
    </location>
    <ligand>
        <name>AMP</name>
        <dbReference type="ChEBI" id="CHEBI:456215"/>
    </ligand>
</feature>
<accession>A0A840X1D3</accession>
<evidence type="ECO:0000313" key="9">
    <source>
        <dbReference type="Proteomes" id="UP000553766"/>
    </source>
</evidence>
<feature type="binding site" evidence="6">
    <location>
        <position position="226"/>
    </location>
    <ligand>
        <name>AMP</name>
        <dbReference type="ChEBI" id="CHEBI:456215"/>
    </ligand>
</feature>
<keyword evidence="2 6" id="KW-0067">ATP-binding</keyword>